<keyword evidence="3" id="KW-0418">Kinase</keyword>
<dbReference type="InterPro" id="IPR006282">
    <property type="entry name" value="Thi_PPkinase"/>
</dbReference>
<dbReference type="RefSeq" id="WP_210090600.1">
    <property type="nucleotide sequence ID" value="NZ_JAGGKG010000021.1"/>
</dbReference>
<dbReference type="PANTHER" id="PTHR41299:SF1">
    <property type="entry name" value="THIAMINE PYROPHOSPHOKINASE"/>
    <property type="match status" value="1"/>
</dbReference>
<dbReference type="InterPro" id="IPR036371">
    <property type="entry name" value="TPK_B1-bd_sf"/>
</dbReference>
<evidence type="ECO:0000256" key="2">
    <source>
        <dbReference type="ARBA" id="ARBA00022741"/>
    </source>
</evidence>
<evidence type="ECO:0000256" key="5">
    <source>
        <dbReference type="NCBIfam" id="TIGR01378"/>
    </source>
</evidence>
<dbReference type="InterPro" id="IPR053149">
    <property type="entry name" value="TPK"/>
</dbReference>
<dbReference type="EC" id="2.7.6.2" evidence="5"/>
<evidence type="ECO:0000313" key="8">
    <source>
        <dbReference type="Proteomes" id="UP001519272"/>
    </source>
</evidence>
<gene>
    <name evidence="7" type="ORF">J2Z32_003674</name>
</gene>
<protein>
    <recommendedName>
        <fullName evidence="5">Thiamine diphosphokinase</fullName>
        <ecNumber evidence="5">2.7.6.2</ecNumber>
    </recommendedName>
</protein>
<dbReference type="Pfam" id="PF04265">
    <property type="entry name" value="TPK_B1_binding"/>
    <property type="match status" value="1"/>
</dbReference>
<proteinExistence type="predicted"/>
<dbReference type="InterPro" id="IPR007371">
    <property type="entry name" value="TPK_catalytic"/>
</dbReference>
<comment type="caution">
    <text evidence="7">The sequence shown here is derived from an EMBL/GenBank/DDBJ whole genome shotgun (WGS) entry which is preliminary data.</text>
</comment>
<evidence type="ECO:0000256" key="4">
    <source>
        <dbReference type="ARBA" id="ARBA00022840"/>
    </source>
</evidence>
<evidence type="ECO:0000313" key="7">
    <source>
        <dbReference type="EMBL" id="MBP1907009.1"/>
    </source>
</evidence>
<dbReference type="Gene3D" id="3.40.50.10240">
    <property type="entry name" value="Thiamin pyrophosphokinase, catalytic domain"/>
    <property type="match status" value="1"/>
</dbReference>
<feature type="domain" description="Thiamin pyrophosphokinase thiamin-binding" evidence="6">
    <location>
        <begin position="142"/>
        <end position="207"/>
    </location>
</feature>
<dbReference type="Proteomes" id="UP001519272">
    <property type="component" value="Unassembled WGS sequence"/>
</dbReference>
<keyword evidence="1 7" id="KW-0808">Transferase</keyword>
<evidence type="ECO:0000256" key="1">
    <source>
        <dbReference type="ARBA" id="ARBA00022679"/>
    </source>
</evidence>
<reference evidence="7 8" key="1">
    <citation type="submission" date="2021-03" db="EMBL/GenBank/DDBJ databases">
        <title>Genomic Encyclopedia of Type Strains, Phase IV (KMG-IV): sequencing the most valuable type-strain genomes for metagenomic binning, comparative biology and taxonomic classification.</title>
        <authorList>
            <person name="Goeker M."/>
        </authorList>
    </citation>
    <scope>NUCLEOTIDE SEQUENCE [LARGE SCALE GENOMIC DNA]</scope>
    <source>
        <strain evidence="7 8">DSM 14349</strain>
    </source>
</reference>
<accession>A0ABS4FWR1</accession>
<keyword evidence="2" id="KW-0547">Nucleotide-binding</keyword>
<dbReference type="GO" id="GO:0004788">
    <property type="term" value="F:thiamine diphosphokinase activity"/>
    <property type="evidence" value="ECO:0007669"/>
    <property type="project" value="UniProtKB-EC"/>
</dbReference>
<evidence type="ECO:0000256" key="3">
    <source>
        <dbReference type="ARBA" id="ARBA00022777"/>
    </source>
</evidence>
<dbReference type="SUPFAM" id="SSF63862">
    <property type="entry name" value="Thiamin pyrophosphokinase, substrate-binding domain"/>
    <property type="match status" value="1"/>
</dbReference>
<sequence length="213" mass="23446">MSTKRVFIFAGGNIDEHLLEEICEEDFIIGADRGALFLVEHNIEPNLAIGDFDSVTEQELQKIKAHSIEMMACDAINKDLTDTELAYELAVEKQPKEIILVGATGTRLDQTFANIQMMSKGLQHQIKTYIIDKNNYITLIGSSCTVEARGFSYVSLLPLTPQVTGITLEGFMYPLNQATLKMGHSLGVSNKLIGQSGTVHIDSGLLLIIQSKD</sequence>
<dbReference type="InterPro" id="IPR007373">
    <property type="entry name" value="Thiamin_PyroPKinase_B1-bd"/>
</dbReference>
<dbReference type="PANTHER" id="PTHR41299">
    <property type="entry name" value="THIAMINE PYROPHOSPHOKINASE"/>
    <property type="match status" value="1"/>
</dbReference>
<evidence type="ECO:0000259" key="6">
    <source>
        <dbReference type="SMART" id="SM00983"/>
    </source>
</evidence>
<dbReference type="SUPFAM" id="SSF63999">
    <property type="entry name" value="Thiamin pyrophosphokinase, catalytic domain"/>
    <property type="match status" value="1"/>
</dbReference>
<name>A0ABS4FWR1_9BACL</name>
<dbReference type="NCBIfam" id="TIGR01378">
    <property type="entry name" value="thi_PPkinase"/>
    <property type="match status" value="1"/>
</dbReference>
<dbReference type="EMBL" id="JAGGKG010000021">
    <property type="protein sequence ID" value="MBP1907009.1"/>
    <property type="molecule type" value="Genomic_DNA"/>
</dbReference>
<keyword evidence="4" id="KW-0067">ATP-binding</keyword>
<organism evidence="7 8">
    <name type="scientific">Paenibacillus turicensis</name>
    <dbReference type="NCBI Taxonomy" id="160487"/>
    <lineage>
        <taxon>Bacteria</taxon>
        <taxon>Bacillati</taxon>
        <taxon>Bacillota</taxon>
        <taxon>Bacilli</taxon>
        <taxon>Bacillales</taxon>
        <taxon>Paenibacillaceae</taxon>
        <taxon>Paenibacillus</taxon>
    </lineage>
</organism>
<dbReference type="InterPro" id="IPR036759">
    <property type="entry name" value="TPK_catalytic_sf"/>
</dbReference>
<dbReference type="CDD" id="cd07995">
    <property type="entry name" value="TPK"/>
    <property type="match status" value="1"/>
</dbReference>
<keyword evidence="8" id="KW-1185">Reference proteome</keyword>
<dbReference type="SMART" id="SM00983">
    <property type="entry name" value="TPK_B1_binding"/>
    <property type="match status" value="1"/>
</dbReference>
<dbReference type="Pfam" id="PF04263">
    <property type="entry name" value="TPK_catalytic"/>
    <property type="match status" value="1"/>
</dbReference>